<evidence type="ECO:0000256" key="2">
    <source>
        <dbReference type="ARBA" id="ARBA00022679"/>
    </source>
</evidence>
<keyword evidence="3" id="KW-0949">S-adenosyl-L-methionine</keyword>
<organism evidence="4 5">
    <name type="scientific">Candidatus Propionivibrio dominans</name>
    <dbReference type="NCBI Taxonomy" id="2954373"/>
    <lineage>
        <taxon>Bacteria</taxon>
        <taxon>Pseudomonadati</taxon>
        <taxon>Pseudomonadota</taxon>
        <taxon>Betaproteobacteria</taxon>
        <taxon>Rhodocyclales</taxon>
        <taxon>Rhodocyclaceae</taxon>
        <taxon>Propionivibrio</taxon>
    </lineage>
</organism>
<dbReference type="SUPFAM" id="SSF53335">
    <property type="entry name" value="S-adenosyl-L-methionine-dependent methyltransferases"/>
    <property type="match status" value="1"/>
</dbReference>
<reference evidence="4" key="1">
    <citation type="submission" date="2020-10" db="EMBL/GenBank/DDBJ databases">
        <title>Connecting structure to function with the recovery of over 1000 high-quality activated sludge metagenome-assembled genomes encoding full-length rRNA genes using long-read sequencing.</title>
        <authorList>
            <person name="Singleton C.M."/>
            <person name="Petriglieri F."/>
            <person name="Kristensen J.M."/>
            <person name="Kirkegaard R.H."/>
            <person name="Michaelsen T.Y."/>
            <person name="Andersen M.H."/>
            <person name="Karst S.M."/>
            <person name="Dueholm M.S."/>
            <person name="Nielsen P.H."/>
            <person name="Albertsen M."/>
        </authorList>
    </citation>
    <scope>NUCLEOTIDE SEQUENCE</scope>
    <source>
        <strain evidence="4">EsbW_18-Q3-R4-48_MAXAC.044</strain>
    </source>
</reference>
<evidence type="ECO:0000313" key="5">
    <source>
        <dbReference type="Proteomes" id="UP000886602"/>
    </source>
</evidence>
<keyword evidence="2" id="KW-0808">Transferase</keyword>
<evidence type="ECO:0000256" key="3">
    <source>
        <dbReference type="ARBA" id="ARBA00022691"/>
    </source>
</evidence>
<protein>
    <submittedName>
        <fullName evidence="4">Class I SAM-dependent methyltransferase</fullName>
    </submittedName>
</protein>
<dbReference type="GO" id="GO:0032259">
    <property type="term" value="P:methylation"/>
    <property type="evidence" value="ECO:0007669"/>
    <property type="project" value="UniProtKB-KW"/>
</dbReference>
<dbReference type="PANTHER" id="PTHR43464">
    <property type="entry name" value="METHYLTRANSFERASE"/>
    <property type="match status" value="1"/>
</dbReference>
<evidence type="ECO:0000313" key="4">
    <source>
        <dbReference type="EMBL" id="MBK7424613.1"/>
    </source>
</evidence>
<dbReference type="Gene3D" id="3.40.50.150">
    <property type="entry name" value="Vaccinia Virus protein VP39"/>
    <property type="match status" value="1"/>
</dbReference>
<proteinExistence type="predicted"/>
<dbReference type="CDD" id="cd02440">
    <property type="entry name" value="AdoMet_MTases"/>
    <property type="match status" value="1"/>
</dbReference>
<gene>
    <name evidence="4" type="ORF">IPJ48_16845</name>
</gene>
<evidence type="ECO:0000256" key="1">
    <source>
        <dbReference type="ARBA" id="ARBA00022603"/>
    </source>
</evidence>
<dbReference type="GO" id="GO:0008168">
    <property type="term" value="F:methyltransferase activity"/>
    <property type="evidence" value="ECO:0007669"/>
    <property type="project" value="UniProtKB-KW"/>
</dbReference>
<dbReference type="PANTHER" id="PTHR43464:SF19">
    <property type="entry name" value="UBIQUINONE BIOSYNTHESIS O-METHYLTRANSFERASE, MITOCHONDRIAL"/>
    <property type="match status" value="1"/>
</dbReference>
<dbReference type="Proteomes" id="UP000886602">
    <property type="component" value="Unassembled WGS sequence"/>
</dbReference>
<dbReference type="EMBL" id="JADJNC010000037">
    <property type="protein sequence ID" value="MBK7424613.1"/>
    <property type="molecule type" value="Genomic_DNA"/>
</dbReference>
<keyword evidence="1 4" id="KW-0489">Methyltransferase</keyword>
<comment type="caution">
    <text evidence="4">The sequence shown here is derived from an EMBL/GenBank/DDBJ whole genome shotgun (WGS) entry which is preliminary data.</text>
</comment>
<accession>A0A9D7FDY9</accession>
<name>A0A9D7FDY9_9RHOO</name>
<sequence length="254" mass="28836">MPETLRQRDIGFQANLYESQNPTRKWLHTTRRAWVLSKLESVTSPCARFLEVGIGCGVYTEWMARHGFVTGLDINEDFVLAANFLRNVDARVGDITQETKYDSEFDIAVCSEVIEHIVHSQAALNNIFRALKSNGLLILTTPNRFSTMELFARLLRFKLVAALARWVYSEPVDDLGHVNRLTRAALRKQIEMAGFEVVERYDVALYLPVVAEFGGSVGASVCRWGADVLRRSDVLSHLLWTQCWVLRKPAYADV</sequence>
<dbReference type="Pfam" id="PF13489">
    <property type="entry name" value="Methyltransf_23"/>
    <property type="match status" value="1"/>
</dbReference>
<dbReference type="InterPro" id="IPR029063">
    <property type="entry name" value="SAM-dependent_MTases_sf"/>
</dbReference>
<dbReference type="AlphaFoldDB" id="A0A9D7FDY9"/>